<protein>
    <submittedName>
        <fullName evidence="3">Carbohydrate acetyl esterase/feruloyl esterase</fullName>
    </submittedName>
</protein>
<evidence type="ECO:0000313" key="4">
    <source>
        <dbReference type="Proteomes" id="UP000184600"/>
    </source>
</evidence>
<keyword evidence="4" id="KW-1185">Reference proteome</keyword>
<dbReference type="GO" id="GO:0005975">
    <property type="term" value="P:carbohydrate metabolic process"/>
    <property type="evidence" value="ECO:0007669"/>
    <property type="project" value="InterPro"/>
</dbReference>
<dbReference type="Pfam" id="PF00756">
    <property type="entry name" value="Esterase"/>
    <property type="match status" value="1"/>
</dbReference>
<sequence length="386" mass="43061">MKIIPIMMSGLFLCSSVTEVYALPEDFPAQLPADIPATSYITGVNDNHSVTFRLFAPQAKEVKVFTGATAESIRSHTMIKKPGGVWEFTTPVLAPNLYEYFFSVDGFRTIDTGSPMAKPQRQVNTSLVLVPGSILDTRAVPHGDLNMLTYHSQVLNTERSVYVWAPPGYEAMKQALPVLYYYHGFGDTILSAIEQGRIPQIMDNLYAEKKVKPMLVVIPDTEALVPETFIASERGKVFHPQNAVVEDQELMQDIIPLIAKRYHVRDDAKGRAIAGLSQGGYQALVSGIGHLEKFAWIGTFSGVTTTRSPNKAVAARFEHPEQMNHQLQNFTIAVGENDSVTGNDIRGLVSKLKQKGIHYRYQMYPGLGHEMDVWRPAYIEFVQHIF</sequence>
<gene>
    <name evidence="3" type="primary">axe1-6A_1</name>
    <name evidence="3" type="ORF">VQ7734_02342</name>
</gene>
<dbReference type="PANTHER" id="PTHR48098:SF1">
    <property type="entry name" value="DIACYLGLYCEROL ACYLTRANSFERASE_MYCOLYLTRANSFERASE AG85A"/>
    <property type="match status" value="1"/>
</dbReference>
<dbReference type="SUPFAM" id="SSF53474">
    <property type="entry name" value="alpha/beta-Hydrolases"/>
    <property type="match status" value="1"/>
</dbReference>
<feature type="chain" id="PRO_5009929924" evidence="1">
    <location>
        <begin position="23"/>
        <end position="386"/>
    </location>
</feature>
<dbReference type="Gene3D" id="3.40.50.1820">
    <property type="entry name" value="alpha/beta hydrolase"/>
    <property type="match status" value="1"/>
</dbReference>
<organism evidence="3 4">
    <name type="scientific">Vibrio quintilis</name>
    <dbReference type="NCBI Taxonomy" id="1117707"/>
    <lineage>
        <taxon>Bacteria</taxon>
        <taxon>Pseudomonadati</taxon>
        <taxon>Pseudomonadota</taxon>
        <taxon>Gammaproteobacteria</taxon>
        <taxon>Vibrionales</taxon>
        <taxon>Vibrionaceae</taxon>
        <taxon>Vibrio</taxon>
    </lineage>
</organism>
<dbReference type="EMBL" id="FRFG01000026">
    <property type="protein sequence ID" value="SHO56573.1"/>
    <property type="molecule type" value="Genomic_DNA"/>
</dbReference>
<dbReference type="InterPro" id="IPR013783">
    <property type="entry name" value="Ig-like_fold"/>
</dbReference>
<name>A0A1M7YVJ4_9VIBR</name>
<dbReference type="InterPro" id="IPR050583">
    <property type="entry name" value="Mycobacterial_A85_antigen"/>
</dbReference>
<reference evidence="4" key="1">
    <citation type="submission" date="2016-12" db="EMBL/GenBank/DDBJ databases">
        <authorList>
            <person name="Rodrigo-Torres L."/>
            <person name="Arahal R.D."/>
            <person name="Lucena T."/>
        </authorList>
    </citation>
    <scope>NUCLEOTIDE SEQUENCE [LARGE SCALE GENOMIC DNA]</scope>
</reference>
<dbReference type="InterPro" id="IPR004193">
    <property type="entry name" value="Glyco_hydro_13_N"/>
</dbReference>
<dbReference type="InterPro" id="IPR000801">
    <property type="entry name" value="Esterase-like"/>
</dbReference>
<keyword evidence="1" id="KW-0732">Signal</keyword>
<dbReference type="InterPro" id="IPR029058">
    <property type="entry name" value="AB_hydrolase_fold"/>
</dbReference>
<dbReference type="AlphaFoldDB" id="A0A1M7YVJ4"/>
<dbReference type="Gene3D" id="2.60.40.10">
    <property type="entry name" value="Immunoglobulins"/>
    <property type="match status" value="1"/>
</dbReference>
<evidence type="ECO:0000313" key="3">
    <source>
        <dbReference type="EMBL" id="SHO56573.1"/>
    </source>
</evidence>
<dbReference type="SUPFAM" id="SSF81296">
    <property type="entry name" value="E set domains"/>
    <property type="match status" value="1"/>
</dbReference>
<feature type="domain" description="Glycoside hydrolase family 13 N-terminal" evidence="2">
    <location>
        <begin position="48"/>
        <end position="104"/>
    </location>
</feature>
<dbReference type="STRING" id="1117707.VQ7734_02342"/>
<dbReference type="GO" id="GO:0016747">
    <property type="term" value="F:acyltransferase activity, transferring groups other than amino-acyl groups"/>
    <property type="evidence" value="ECO:0007669"/>
    <property type="project" value="TreeGrafter"/>
</dbReference>
<dbReference type="Proteomes" id="UP000184600">
    <property type="component" value="Unassembled WGS sequence"/>
</dbReference>
<accession>A0A1M7YVJ4</accession>
<dbReference type="CDD" id="cd11294">
    <property type="entry name" value="E_set_Esterase_like_N"/>
    <property type="match status" value="1"/>
</dbReference>
<proteinExistence type="predicted"/>
<evidence type="ECO:0000259" key="2">
    <source>
        <dbReference type="Pfam" id="PF02922"/>
    </source>
</evidence>
<dbReference type="InterPro" id="IPR014756">
    <property type="entry name" value="Ig_E-set"/>
</dbReference>
<dbReference type="GO" id="GO:0004553">
    <property type="term" value="F:hydrolase activity, hydrolyzing O-glycosyl compounds"/>
    <property type="evidence" value="ECO:0007669"/>
    <property type="project" value="InterPro"/>
</dbReference>
<dbReference type="PANTHER" id="PTHR48098">
    <property type="entry name" value="ENTEROCHELIN ESTERASE-RELATED"/>
    <property type="match status" value="1"/>
</dbReference>
<evidence type="ECO:0000256" key="1">
    <source>
        <dbReference type="SAM" id="SignalP"/>
    </source>
</evidence>
<feature type="signal peptide" evidence="1">
    <location>
        <begin position="1"/>
        <end position="22"/>
    </location>
</feature>
<dbReference type="Pfam" id="PF02922">
    <property type="entry name" value="CBM_48"/>
    <property type="match status" value="1"/>
</dbReference>
<dbReference type="RefSeq" id="WP_200796918.1">
    <property type="nucleotide sequence ID" value="NZ_AP024897.1"/>
</dbReference>